<dbReference type="AlphaFoldDB" id="A0A8W7P4Z2"/>
<organism evidence="2">
    <name type="scientific">Anopheles coluzzii</name>
    <name type="common">African malaria mosquito</name>
    <dbReference type="NCBI Taxonomy" id="1518534"/>
    <lineage>
        <taxon>Eukaryota</taxon>
        <taxon>Metazoa</taxon>
        <taxon>Ecdysozoa</taxon>
        <taxon>Arthropoda</taxon>
        <taxon>Hexapoda</taxon>
        <taxon>Insecta</taxon>
        <taxon>Pterygota</taxon>
        <taxon>Neoptera</taxon>
        <taxon>Endopterygota</taxon>
        <taxon>Diptera</taxon>
        <taxon>Nematocera</taxon>
        <taxon>Culicoidea</taxon>
        <taxon>Culicidae</taxon>
        <taxon>Anophelinae</taxon>
        <taxon>Anopheles</taxon>
    </lineage>
</organism>
<accession>A0A8W7P4Z2</accession>
<evidence type="ECO:0000256" key="1">
    <source>
        <dbReference type="SAM" id="Phobius"/>
    </source>
</evidence>
<dbReference type="Proteomes" id="UP000075882">
    <property type="component" value="Unassembled WGS sequence"/>
</dbReference>
<protein>
    <submittedName>
        <fullName evidence="2">Uncharacterized protein</fullName>
    </submittedName>
</protein>
<keyword evidence="1" id="KW-1133">Transmembrane helix</keyword>
<reference evidence="2" key="1">
    <citation type="submission" date="2022-08" db="UniProtKB">
        <authorList>
            <consortium name="EnsemblMetazoa"/>
        </authorList>
    </citation>
    <scope>IDENTIFICATION</scope>
</reference>
<evidence type="ECO:0000313" key="2">
    <source>
        <dbReference type="EnsemblMetazoa" id="ACOM024942-PA.1"/>
    </source>
</evidence>
<proteinExistence type="predicted"/>
<keyword evidence="1" id="KW-0812">Transmembrane</keyword>
<sequence>MACMEDAGEEISAAPRATTANSIFCHQLLLLLLLLGIMFVGGILAHQNNLLFEQQQQQQQQQQQYAKSTGATREHKCHQRLFSGAVRADATLDDDDGHRHKLRVRQRYGEAAKRHNYDVIQPALRGECEATATTRFGSDYVRFLGKMK</sequence>
<keyword evidence="1" id="KW-0472">Membrane</keyword>
<feature type="transmembrane region" description="Helical" evidence="1">
    <location>
        <begin position="28"/>
        <end position="45"/>
    </location>
</feature>
<dbReference type="EnsemblMetazoa" id="ACOM024942-RA">
    <property type="protein sequence ID" value="ACOM024942-PA.1"/>
    <property type="gene ID" value="ACOM024942"/>
</dbReference>
<name>A0A8W7P4Z2_ANOCL</name>